<dbReference type="Proteomes" id="UP000663918">
    <property type="component" value="Chromosome"/>
</dbReference>
<dbReference type="InterPro" id="IPR027417">
    <property type="entry name" value="P-loop_NTPase"/>
</dbReference>
<dbReference type="InterPro" id="IPR011104">
    <property type="entry name" value="Hpr_kin/Pase_C"/>
</dbReference>
<name>A0A975GV71_9CAUL</name>
<proteinExistence type="predicted"/>
<dbReference type="KEGG" id="bgoe:IFJ75_17970"/>
<keyword evidence="2" id="KW-0418">Kinase</keyword>
<dbReference type="RefSeq" id="WP_207870072.1">
    <property type="nucleotide sequence ID" value="NZ_CP062222.1"/>
</dbReference>
<protein>
    <submittedName>
        <fullName evidence="2">HPr kinase/phosphatase C-terminal domain-containing protein</fullName>
    </submittedName>
</protein>
<dbReference type="AlphaFoldDB" id="A0A975GV71"/>
<dbReference type="GO" id="GO:0000155">
    <property type="term" value="F:phosphorelay sensor kinase activity"/>
    <property type="evidence" value="ECO:0007669"/>
    <property type="project" value="InterPro"/>
</dbReference>
<dbReference type="GO" id="GO:0006109">
    <property type="term" value="P:regulation of carbohydrate metabolic process"/>
    <property type="evidence" value="ECO:0007669"/>
    <property type="project" value="InterPro"/>
</dbReference>
<dbReference type="SUPFAM" id="SSF53795">
    <property type="entry name" value="PEP carboxykinase-like"/>
    <property type="match status" value="1"/>
</dbReference>
<evidence type="ECO:0000313" key="3">
    <source>
        <dbReference type="Proteomes" id="UP000663918"/>
    </source>
</evidence>
<reference evidence="2" key="1">
    <citation type="submission" date="2020-09" db="EMBL/GenBank/DDBJ databases">
        <title>Brevundimonas sp. LVF2 isolated from a puddle in Goettingen, Germany.</title>
        <authorList>
            <person name="Friedrich I."/>
            <person name="Klassen A."/>
            <person name="Hannes N."/>
            <person name="Schneider D."/>
            <person name="Hertel R."/>
            <person name="Daniel R."/>
        </authorList>
    </citation>
    <scope>NUCLEOTIDE SEQUENCE</scope>
    <source>
        <strain evidence="2">LVF2</strain>
    </source>
</reference>
<dbReference type="Pfam" id="PF07475">
    <property type="entry name" value="Hpr_kinase_C"/>
    <property type="match status" value="1"/>
</dbReference>
<gene>
    <name evidence="2" type="ORF">IFJ75_17970</name>
</gene>
<accession>A0A975GV71</accession>
<feature type="domain" description="HPr kinase/phosphorylase C-terminal" evidence="1">
    <location>
        <begin position="23"/>
        <end position="84"/>
    </location>
</feature>
<evidence type="ECO:0000313" key="2">
    <source>
        <dbReference type="EMBL" id="QTC91076.1"/>
    </source>
</evidence>
<dbReference type="EMBL" id="CP062222">
    <property type="protein sequence ID" value="QTC91076.1"/>
    <property type="molecule type" value="Genomic_DNA"/>
</dbReference>
<sequence>MTRHKTGSIHATAVARFGPKGWSGVLLTGPSGSGKSDLALRLIGLGWRLVADDYCEVWASGGAVWAKAPVRIANLIEARGLGIVPSSARPLARIALVIRCGPEPVERLPLPETTTVCGLSLPRLVLDTRPVSAANTVEAALKATLAGLDVAPL</sequence>
<dbReference type="CDD" id="cd01918">
    <property type="entry name" value="HprK_C"/>
    <property type="match status" value="1"/>
</dbReference>
<keyword evidence="3" id="KW-1185">Reference proteome</keyword>
<dbReference type="GO" id="GO:0005524">
    <property type="term" value="F:ATP binding"/>
    <property type="evidence" value="ECO:0007669"/>
    <property type="project" value="InterPro"/>
</dbReference>
<keyword evidence="2" id="KW-0808">Transferase</keyword>
<dbReference type="Gene3D" id="3.40.50.300">
    <property type="entry name" value="P-loop containing nucleotide triphosphate hydrolases"/>
    <property type="match status" value="1"/>
</dbReference>
<evidence type="ECO:0000259" key="1">
    <source>
        <dbReference type="Pfam" id="PF07475"/>
    </source>
</evidence>
<organism evidence="2 3">
    <name type="scientific">Brevundimonas goettingensis</name>
    <dbReference type="NCBI Taxonomy" id="2774190"/>
    <lineage>
        <taxon>Bacteria</taxon>
        <taxon>Pseudomonadati</taxon>
        <taxon>Pseudomonadota</taxon>
        <taxon>Alphaproteobacteria</taxon>
        <taxon>Caulobacterales</taxon>
        <taxon>Caulobacteraceae</taxon>
        <taxon>Brevundimonas</taxon>
    </lineage>
</organism>